<keyword evidence="2 4" id="KW-0560">Oxidoreductase</keyword>
<dbReference type="Pfam" id="PF00171">
    <property type="entry name" value="Aldedh"/>
    <property type="match status" value="1"/>
</dbReference>
<dbReference type="InterPro" id="IPR016162">
    <property type="entry name" value="Ald_DH_N"/>
</dbReference>
<dbReference type="SUPFAM" id="SSF53720">
    <property type="entry name" value="ALDH-like"/>
    <property type="match status" value="1"/>
</dbReference>
<feature type="domain" description="Aldehyde dehydrogenase" evidence="5">
    <location>
        <begin position="35"/>
        <end position="486"/>
    </location>
</feature>
<dbReference type="InterPro" id="IPR029510">
    <property type="entry name" value="Ald_DH_CS_GLU"/>
</dbReference>
<organism evidence="6 7">
    <name type="scientific">Aeromicrobium endophyticum</name>
    <dbReference type="NCBI Taxonomy" id="2292704"/>
    <lineage>
        <taxon>Bacteria</taxon>
        <taxon>Bacillati</taxon>
        <taxon>Actinomycetota</taxon>
        <taxon>Actinomycetes</taxon>
        <taxon>Propionibacteriales</taxon>
        <taxon>Nocardioidaceae</taxon>
        <taxon>Aeromicrobium</taxon>
    </lineage>
</organism>
<evidence type="ECO:0000256" key="1">
    <source>
        <dbReference type="ARBA" id="ARBA00009986"/>
    </source>
</evidence>
<dbReference type="Proteomes" id="UP000265581">
    <property type="component" value="Unassembled WGS sequence"/>
</dbReference>
<dbReference type="NCBIfam" id="NF010000">
    <property type="entry name" value="PRK13473.1"/>
    <property type="match status" value="1"/>
</dbReference>
<dbReference type="PANTHER" id="PTHR11699">
    <property type="entry name" value="ALDEHYDE DEHYDROGENASE-RELATED"/>
    <property type="match status" value="1"/>
</dbReference>
<evidence type="ECO:0000259" key="5">
    <source>
        <dbReference type="Pfam" id="PF00171"/>
    </source>
</evidence>
<keyword evidence="7" id="KW-1185">Reference proteome</keyword>
<dbReference type="InterPro" id="IPR016160">
    <property type="entry name" value="Ald_DH_CS_CYS"/>
</dbReference>
<sequence>MTDHDSTELRAARARAVRLPRTHFIDNRFTPTTGPSAQLVNPADGTSLGACALGGAEDVHRAVDAATRAQHQWARTTAAERAGHLLRLADAIDAHADTLVQLESLNGGKPIAVAAEEILGASDALRFFAGACRTAQTPAPGEYVRGHLSIVRREPLGVVGAIAPWNYPLMMAVWKIAPALAAGNTVVLKPSELTPLTTLMLAELAADILPAGVLNVVLGTGTEVGEAIATHPGIALVSLTGSVASGQAVARSASSNLKRVHLELGGKAPVLVFEDADLDEVARTLRSAGLWNSGQECGAATRVLCHQAVHDDLVALLVGQWQQVTLGDPAAEAAELGPLISVQHLARVEGMVRQAREDGATIATGGRRVDRAGYFFEPTIITHARPDADILGQEIFGPVVTVETFSDDHEALALANLGSYGLSASVWTHDLGRSLRMTSALDFGTVWVNSHLTLASEMPWNGFGMSGYGRDMSTLGLDDYTRFKHVVLAESRHEDHQGEQ</sequence>
<comment type="caution">
    <text evidence="6">The sequence shown here is derived from an EMBL/GenBank/DDBJ whole genome shotgun (WGS) entry which is preliminary data.</text>
</comment>
<dbReference type="InterPro" id="IPR015590">
    <property type="entry name" value="Aldehyde_DH_dom"/>
</dbReference>
<dbReference type="EMBL" id="QUBR01000003">
    <property type="protein sequence ID" value="REK68852.1"/>
    <property type="molecule type" value="Genomic_DNA"/>
</dbReference>
<dbReference type="Gene3D" id="3.40.309.10">
    <property type="entry name" value="Aldehyde Dehydrogenase, Chain A, domain 2"/>
    <property type="match status" value="1"/>
</dbReference>
<dbReference type="InterPro" id="IPR016161">
    <property type="entry name" value="Ald_DH/histidinol_DH"/>
</dbReference>
<evidence type="ECO:0000256" key="3">
    <source>
        <dbReference type="PROSITE-ProRule" id="PRU10007"/>
    </source>
</evidence>
<dbReference type="PROSITE" id="PS00070">
    <property type="entry name" value="ALDEHYDE_DEHYDR_CYS"/>
    <property type="match status" value="1"/>
</dbReference>
<evidence type="ECO:0000256" key="4">
    <source>
        <dbReference type="RuleBase" id="RU003345"/>
    </source>
</evidence>
<dbReference type="PROSITE" id="PS00687">
    <property type="entry name" value="ALDEHYDE_DEHYDR_GLU"/>
    <property type="match status" value="1"/>
</dbReference>
<dbReference type="RefSeq" id="WP_119705775.1">
    <property type="nucleotide sequence ID" value="NZ_JBHSOI010000001.1"/>
</dbReference>
<evidence type="ECO:0000313" key="6">
    <source>
        <dbReference type="EMBL" id="REK68852.1"/>
    </source>
</evidence>
<evidence type="ECO:0000313" key="7">
    <source>
        <dbReference type="Proteomes" id="UP000265581"/>
    </source>
</evidence>
<feature type="active site" evidence="3">
    <location>
        <position position="263"/>
    </location>
</feature>
<dbReference type="FunFam" id="3.40.605.10:FF:000001">
    <property type="entry name" value="Aldehyde dehydrogenase 1"/>
    <property type="match status" value="1"/>
</dbReference>
<dbReference type="OrthoDB" id="6882680at2"/>
<evidence type="ECO:0000256" key="2">
    <source>
        <dbReference type="ARBA" id="ARBA00023002"/>
    </source>
</evidence>
<dbReference type="GO" id="GO:0016620">
    <property type="term" value="F:oxidoreductase activity, acting on the aldehyde or oxo group of donors, NAD or NADP as acceptor"/>
    <property type="evidence" value="ECO:0007669"/>
    <property type="project" value="InterPro"/>
</dbReference>
<reference evidence="6 7" key="1">
    <citation type="submission" date="2018-08" db="EMBL/GenBank/DDBJ databases">
        <title>Aeromicrobium sp. M2KJ-4, whole genome shotgun sequence.</title>
        <authorList>
            <person name="Tuo L."/>
        </authorList>
    </citation>
    <scope>NUCLEOTIDE SEQUENCE [LARGE SCALE GENOMIC DNA]</scope>
    <source>
        <strain evidence="6 7">M2KJ-4</strain>
    </source>
</reference>
<comment type="similarity">
    <text evidence="1 4">Belongs to the aldehyde dehydrogenase family.</text>
</comment>
<accession>A0A371NYT1</accession>
<proteinExistence type="inferred from homology"/>
<gene>
    <name evidence="6" type="ORF">DX116_18480</name>
</gene>
<protein>
    <submittedName>
        <fullName evidence="6">Aldehyde dehydrogenase family protein</fullName>
    </submittedName>
</protein>
<dbReference type="FunFam" id="3.40.309.10:FF:000009">
    <property type="entry name" value="Aldehyde dehydrogenase A"/>
    <property type="match status" value="1"/>
</dbReference>
<dbReference type="InterPro" id="IPR016163">
    <property type="entry name" value="Ald_DH_C"/>
</dbReference>
<name>A0A371NYT1_9ACTN</name>
<dbReference type="Gene3D" id="3.40.605.10">
    <property type="entry name" value="Aldehyde Dehydrogenase, Chain A, domain 1"/>
    <property type="match status" value="1"/>
</dbReference>
<dbReference type="AlphaFoldDB" id="A0A371NYT1"/>